<dbReference type="RefSeq" id="WP_062664452.1">
    <property type="nucleotide sequence ID" value="NZ_FIZX01000002.1"/>
</dbReference>
<reference evidence="2" key="1">
    <citation type="submission" date="2016-02" db="EMBL/GenBank/DDBJ databases">
        <authorList>
            <person name="Rodrigo-Torres Lidia"/>
            <person name="Arahal R.David."/>
        </authorList>
    </citation>
    <scope>NUCLEOTIDE SEQUENCE [LARGE SCALE GENOMIC DNA]</scope>
    <source>
        <strain evidence="2">CECT 9029</strain>
    </source>
</reference>
<organism evidence="1 2">
    <name type="scientific">Grimontia celer</name>
    <dbReference type="NCBI Taxonomy" id="1796497"/>
    <lineage>
        <taxon>Bacteria</taxon>
        <taxon>Pseudomonadati</taxon>
        <taxon>Pseudomonadota</taxon>
        <taxon>Gammaproteobacteria</taxon>
        <taxon>Vibrionales</taxon>
        <taxon>Vibrionaceae</taxon>
        <taxon>Grimontia</taxon>
    </lineage>
</organism>
<name>A0A128F6T7_9GAMM</name>
<evidence type="ECO:0000313" key="2">
    <source>
        <dbReference type="Proteomes" id="UP000071641"/>
    </source>
</evidence>
<dbReference type="STRING" id="1796497.GCE9029_03097"/>
<dbReference type="EMBL" id="FIZX01000002">
    <property type="protein sequence ID" value="CZF82215.1"/>
    <property type="molecule type" value="Genomic_DNA"/>
</dbReference>
<protein>
    <submittedName>
        <fullName evidence="1">Uncharacterized protein</fullName>
    </submittedName>
</protein>
<accession>A0A128F6T7</accession>
<evidence type="ECO:0000313" key="1">
    <source>
        <dbReference type="EMBL" id="CZF82215.1"/>
    </source>
</evidence>
<keyword evidence="2" id="KW-1185">Reference proteome</keyword>
<gene>
    <name evidence="1" type="ORF">GCE9029_03097</name>
</gene>
<proteinExistence type="predicted"/>
<dbReference type="AlphaFoldDB" id="A0A128F6T7"/>
<dbReference type="Proteomes" id="UP000071641">
    <property type="component" value="Unassembled WGS sequence"/>
</dbReference>
<sequence>MFAWLTGLFKKEKLKSTDWVKKLMQANRTGSYGKYRDYYDKHVTRIHQSYNKDFQRFERFAVQNYKKNDQRAFIAIKTAMYANKLNQIKVAACLTASVINYNKTLVEGKQLQIHPRLLRAATSLHKQIVEAHASSKTRPKEKA</sequence>
<dbReference type="OrthoDB" id="5916981at2"/>